<dbReference type="PANTHER" id="PTHR35810:SF1">
    <property type="entry name" value="CYTOPLASMIC PROTEIN"/>
    <property type="match status" value="1"/>
</dbReference>
<dbReference type="STRING" id="332977.SAMN05421740_1189"/>
<dbReference type="Pfam" id="PF13310">
    <property type="entry name" value="Virulence_RhuM"/>
    <property type="match status" value="1"/>
</dbReference>
<dbReference type="EMBL" id="FNZR01000018">
    <property type="protein sequence ID" value="SEL97819.1"/>
    <property type="molecule type" value="Genomic_DNA"/>
</dbReference>
<evidence type="ECO:0000313" key="2">
    <source>
        <dbReference type="Proteomes" id="UP000198916"/>
    </source>
</evidence>
<proteinExistence type="predicted"/>
<name>A0A1H7UM06_9SPHI</name>
<accession>A0A1H7UM06</accession>
<evidence type="ECO:0000313" key="1">
    <source>
        <dbReference type="EMBL" id="SEL97819.1"/>
    </source>
</evidence>
<dbReference type="OrthoDB" id="9802752at2"/>
<dbReference type="AlphaFoldDB" id="A0A1H7UM06"/>
<sequence>MQPYGRNQIEIYQSSDGQTLVEVKFVQDTIWLNQKQMAELFGKDTNTIGLHLRNIFKEKELEEKSTTEDFSVVQMEGKRQIRRNVKFYNLDAIISVGYRVNSKRGPQFRIWATHRLKEYLEQGYAINEKRLAQKQQEVQLNLQYRF</sequence>
<keyword evidence="2" id="KW-1185">Reference proteome</keyword>
<dbReference type="PANTHER" id="PTHR35810">
    <property type="entry name" value="CYTOPLASMIC PROTEIN-RELATED"/>
    <property type="match status" value="1"/>
</dbReference>
<organism evidence="1 2">
    <name type="scientific">Parapedobacter koreensis</name>
    <dbReference type="NCBI Taxonomy" id="332977"/>
    <lineage>
        <taxon>Bacteria</taxon>
        <taxon>Pseudomonadati</taxon>
        <taxon>Bacteroidota</taxon>
        <taxon>Sphingobacteriia</taxon>
        <taxon>Sphingobacteriales</taxon>
        <taxon>Sphingobacteriaceae</taxon>
        <taxon>Parapedobacter</taxon>
    </lineage>
</organism>
<protein>
    <submittedName>
        <fullName evidence="1">Virulence protein RhuM family protein</fullName>
    </submittedName>
</protein>
<dbReference type="Proteomes" id="UP000198916">
    <property type="component" value="Unassembled WGS sequence"/>
</dbReference>
<reference evidence="2" key="1">
    <citation type="submission" date="2016-10" db="EMBL/GenBank/DDBJ databases">
        <authorList>
            <person name="Varghese N."/>
            <person name="Submissions S."/>
        </authorList>
    </citation>
    <scope>NUCLEOTIDE SEQUENCE [LARGE SCALE GENOMIC DNA]</scope>
    <source>
        <strain evidence="2">Jip14</strain>
    </source>
</reference>
<dbReference type="InterPro" id="IPR011204">
    <property type="entry name" value="Virulence_RhuM-like"/>
</dbReference>
<gene>
    <name evidence="1" type="ORF">SAMN05421740_1189</name>
</gene>